<evidence type="ECO:0000256" key="3">
    <source>
        <dbReference type="ARBA" id="ARBA00022729"/>
    </source>
</evidence>
<dbReference type="Pfam" id="PF05577">
    <property type="entry name" value="Peptidase_S28"/>
    <property type="match status" value="1"/>
</dbReference>
<dbReference type="InParanoid" id="A0A671V9J0"/>
<evidence type="ECO:0000256" key="4">
    <source>
        <dbReference type="ARBA" id="ARBA00022801"/>
    </source>
</evidence>
<dbReference type="Ensembl" id="ENSSAUT00010024740.1">
    <property type="protein sequence ID" value="ENSSAUP00010023448.1"/>
    <property type="gene ID" value="ENSSAUG00010010272.1"/>
</dbReference>
<dbReference type="PANTHER" id="PTHR11010">
    <property type="entry name" value="PROTEASE S28 PRO-X CARBOXYPEPTIDASE-RELATED"/>
    <property type="match status" value="1"/>
</dbReference>
<dbReference type="GO" id="GO:0070008">
    <property type="term" value="F:serine-type exopeptidase activity"/>
    <property type="evidence" value="ECO:0007669"/>
    <property type="project" value="InterPro"/>
</dbReference>
<dbReference type="InterPro" id="IPR008758">
    <property type="entry name" value="Peptidase_S28"/>
</dbReference>
<evidence type="ECO:0000256" key="6">
    <source>
        <dbReference type="SAM" id="SignalP"/>
    </source>
</evidence>
<feature type="signal peptide" evidence="6">
    <location>
        <begin position="1"/>
        <end position="20"/>
    </location>
</feature>
<feature type="chain" id="PRO_5025630523" description="Thymus-specific serine protease" evidence="6">
    <location>
        <begin position="21"/>
        <end position="156"/>
    </location>
</feature>
<protein>
    <recommendedName>
        <fullName evidence="9">Thymus-specific serine protease</fullName>
    </recommendedName>
</protein>
<dbReference type="GeneTree" id="ENSGT00940000160281"/>
<dbReference type="OMA" id="EAWIHQP"/>
<proteinExistence type="inferred from homology"/>
<keyword evidence="5" id="KW-0325">Glycoprotein</keyword>
<dbReference type="GO" id="GO:0005768">
    <property type="term" value="C:endosome"/>
    <property type="evidence" value="ECO:0007669"/>
    <property type="project" value="TreeGrafter"/>
</dbReference>
<reference evidence="7" key="2">
    <citation type="submission" date="2025-08" db="UniProtKB">
        <authorList>
            <consortium name="Ensembl"/>
        </authorList>
    </citation>
    <scope>IDENTIFICATION</scope>
</reference>
<keyword evidence="4" id="KW-0378">Hydrolase</keyword>
<reference evidence="7" key="3">
    <citation type="submission" date="2025-09" db="UniProtKB">
        <authorList>
            <consortium name="Ensembl"/>
        </authorList>
    </citation>
    <scope>IDENTIFICATION</scope>
</reference>
<evidence type="ECO:0008006" key="9">
    <source>
        <dbReference type="Google" id="ProtNLM"/>
    </source>
</evidence>
<dbReference type="AlphaFoldDB" id="A0A671V9J0"/>
<organism evidence="7 8">
    <name type="scientific">Sparus aurata</name>
    <name type="common">Gilthead sea bream</name>
    <dbReference type="NCBI Taxonomy" id="8175"/>
    <lineage>
        <taxon>Eukaryota</taxon>
        <taxon>Metazoa</taxon>
        <taxon>Chordata</taxon>
        <taxon>Craniata</taxon>
        <taxon>Vertebrata</taxon>
        <taxon>Euteleostomi</taxon>
        <taxon>Actinopterygii</taxon>
        <taxon>Neopterygii</taxon>
        <taxon>Teleostei</taxon>
        <taxon>Neoteleostei</taxon>
        <taxon>Acanthomorphata</taxon>
        <taxon>Eupercaria</taxon>
        <taxon>Spariformes</taxon>
        <taxon>Sparidae</taxon>
        <taxon>Sparus</taxon>
    </lineage>
</organism>
<keyword evidence="3 6" id="KW-0732">Signal</keyword>
<keyword evidence="2" id="KW-0645">Protease</keyword>
<evidence type="ECO:0000313" key="7">
    <source>
        <dbReference type="Ensembl" id="ENSSAUP00010023448.1"/>
    </source>
</evidence>
<evidence type="ECO:0000256" key="5">
    <source>
        <dbReference type="ARBA" id="ARBA00023180"/>
    </source>
</evidence>
<dbReference type="Proteomes" id="UP000472265">
    <property type="component" value="Chromosome 2"/>
</dbReference>
<evidence type="ECO:0000256" key="1">
    <source>
        <dbReference type="ARBA" id="ARBA00011079"/>
    </source>
</evidence>
<dbReference type="GO" id="GO:0006508">
    <property type="term" value="P:proteolysis"/>
    <property type="evidence" value="ECO:0007669"/>
    <property type="project" value="UniProtKB-KW"/>
</dbReference>
<keyword evidence="8" id="KW-1185">Reference proteome</keyword>
<evidence type="ECO:0000256" key="2">
    <source>
        <dbReference type="ARBA" id="ARBA00022670"/>
    </source>
</evidence>
<dbReference type="PANTHER" id="PTHR11010:SF11">
    <property type="entry name" value="THYMUS-SPECIFIC SERINE PROTEASE"/>
    <property type="match status" value="1"/>
</dbReference>
<dbReference type="InterPro" id="IPR029058">
    <property type="entry name" value="AB_hydrolase_fold"/>
</dbReference>
<reference evidence="7" key="1">
    <citation type="submission" date="2021-04" db="EMBL/GenBank/DDBJ databases">
        <authorList>
            <consortium name="Wellcome Sanger Institute Data Sharing"/>
        </authorList>
    </citation>
    <scope>NUCLEOTIDE SEQUENCE [LARGE SCALE GENOMIC DNA]</scope>
</reference>
<dbReference type="GO" id="GO:0008239">
    <property type="term" value="F:dipeptidyl-peptidase activity"/>
    <property type="evidence" value="ECO:0007669"/>
    <property type="project" value="TreeGrafter"/>
</dbReference>
<dbReference type="Gene3D" id="3.40.50.1820">
    <property type="entry name" value="alpha/beta hydrolase"/>
    <property type="match status" value="1"/>
</dbReference>
<name>A0A671V9J0_SPAAU</name>
<accession>A0A671V9J0</accession>
<dbReference type="GO" id="GO:0005764">
    <property type="term" value="C:lysosome"/>
    <property type="evidence" value="ECO:0007669"/>
    <property type="project" value="TreeGrafter"/>
</dbReference>
<evidence type="ECO:0000313" key="8">
    <source>
        <dbReference type="Proteomes" id="UP000472265"/>
    </source>
</evidence>
<sequence length="156" mass="17763">MPFSAARCLVLLFLLNVVDAGRLLTKIKERVRHVQLQKAKQHLLTSAASGRQPLQHVKEGRIHQKLDHFNRQDVRTFPQRFFVNEAYWQSPDGPVFLFIGGEGPIYEFDVLAGHHVDMAEQHGALLLVLEHRFYGNSINPDGLKTENLQDLSSQQA</sequence>
<comment type="similarity">
    <text evidence="1">Belongs to the peptidase S28 family.</text>
</comment>